<dbReference type="Proteomes" id="UP000019184">
    <property type="component" value="Unassembled WGS sequence"/>
</dbReference>
<accession>A0A7U7J2N2</accession>
<organism evidence="2 3">
    <name type="scientific">Candidatus Contendobacter odensis Run_B_J11</name>
    <dbReference type="NCBI Taxonomy" id="1400861"/>
    <lineage>
        <taxon>Bacteria</taxon>
        <taxon>Pseudomonadati</taxon>
        <taxon>Pseudomonadota</taxon>
        <taxon>Gammaproteobacteria</taxon>
        <taxon>Candidatus Competibacteraceae</taxon>
        <taxon>Candidatus Contendibacter</taxon>
    </lineage>
</organism>
<evidence type="ECO:0000313" key="2">
    <source>
        <dbReference type="EMBL" id="CDH44337.1"/>
    </source>
</evidence>
<reference evidence="2 3" key="1">
    <citation type="journal article" date="2014" name="ISME J.">
        <title>Candidatus Competibacter-lineage genomes retrieved from metagenomes reveal functional metabolic diversity.</title>
        <authorList>
            <person name="McIlroy S.J."/>
            <person name="Albertsen M."/>
            <person name="Andresen E.K."/>
            <person name="Saunders A.M."/>
            <person name="Kristiansen R."/>
            <person name="Stokholm-Bjerregaard M."/>
            <person name="Nielsen K.L."/>
            <person name="Nielsen P.H."/>
        </authorList>
    </citation>
    <scope>NUCLEOTIDE SEQUENCE [LARGE SCALE GENOMIC DNA]</scope>
    <source>
        <strain evidence="2 3">Run_B_J11</strain>
    </source>
</reference>
<dbReference type="OrthoDB" id="8663017at2"/>
<evidence type="ECO:0000313" key="3">
    <source>
        <dbReference type="Proteomes" id="UP000019184"/>
    </source>
</evidence>
<evidence type="ECO:0008006" key="4">
    <source>
        <dbReference type="Google" id="ProtNLM"/>
    </source>
</evidence>
<feature type="signal peptide" evidence="1">
    <location>
        <begin position="1"/>
        <end position="27"/>
    </location>
</feature>
<dbReference type="PANTHER" id="PTHR39431">
    <property type="entry name" value="FRPA/C-RELATED PROTEIN"/>
    <property type="match status" value="1"/>
</dbReference>
<dbReference type="RefSeq" id="WP_154724767.1">
    <property type="nucleotide sequence ID" value="NZ_CBTK010000070.1"/>
</dbReference>
<sequence>MTQNRKLSCLCLLCSILVMLCPKPAHSFPADFDGDGKNDFVVWRQPAANWYVWPSTYSVSHSCPPHFQQISGASYLGCVAQWGLPGDKVLSGNYDHDGLADLVVWRPSTGTWWIKFSSYDGVVGVQFGLPNDIPDEVNADITDAVSDLVVFRPSTLTWYVRSSIPPSYPTSIYLGGRMQTGRVDPLYAASAIYDPLFDGTPNGPAYFSNAIDNKGYNFGVWSIVLMENQVSKYYEKTVHPTTSSLTSFIPVIGNFGGQASDKADYAMWDKNNGTWSLYYNGGIPNGVHAIPWGLPGDIPLGGDYDGDGITDFTVWRGAGSGGWEGTWFVKPSSGQCPSYMTPISGGGCYKQWGLSGDVPVS</sequence>
<keyword evidence="1" id="KW-0732">Signal</keyword>
<dbReference type="PANTHER" id="PTHR39431:SF1">
    <property type="entry name" value="FRPA_C-RELATED PROTEIN"/>
    <property type="match status" value="1"/>
</dbReference>
<dbReference type="EMBL" id="CBTK010000070">
    <property type="protein sequence ID" value="CDH44337.1"/>
    <property type="molecule type" value="Genomic_DNA"/>
</dbReference>
<feature type="chain" id="PRO_5031327824" description="VCBS repeat-containing protein" evidence="1">
    <location>
        <begin position="28"/>
        <end position="361"/>
    </location>
</feature>
<dbReference type="AlphaFoldDB" id="A0A7U7J2N2"/>
<evidence type="ECO:0000256" key="1">
    <source>
        <dbReference type="SAM" id="SignalP"/>
    </source>
</evidence>
<gene>
    <name evidence="2" type="ORF">BN874_1610011</name>
</gene>
<dbReference type="SUPFAM" id="SSF69318">
    <property type="entry name" value="Integrin alpha N-terminal domain"/>
    <property type="match status" value="1"/>
</dbReference>
<proteinExistence type="predicted"/>
<protein>
    <recommendedName>
        <fullName evidence="4">VCBS repeat-containing protein</fullName>
    </recommendedName>
</protein>
<dbReference type="InterPro" id="IPR028994">
    <property type="entry name" value="Integrin_alpha_N"/>
</dbReference>
<comment type="caution">
    <text evidence="2">The sequence shown here is derived from an EMBL/GenBank/DDBJ whole genome shotgun (WGS) entry which is preliminary data.</text>
</comment>
<name>A0A7U7J2N2_9GAMM</name>
<keyword evidence="3" id="KW-1185">Reference proteome</keyword>